<proteinExistence type="predicted"/>
<comment type="caution">
    <text evidence="2">The sequence shown here is derived from an EMBL/GenBank/DDBJ whole genome shotgun (WGS) entry which is preliminary data.</text>
</comment>
<protein>
    <submittedName>
        <fullName evidence="2">Uncharacterized protein YdhG (YjbR/CyaY superfamily)</fullName>
    </submittedName>
</protein>
<gene>
    <name evidence="2" type="ORF">B0I18_1011495</name>
</gene>
<sequence>MTTEKPASVSAYIASFPKEAQQAMQHIRALIRAAVPAVTESISYAMPAFRLDGRPLVYFAAYKQHIGFYPAPVGHADFAADLAGYKTGKGSVQFPLKRPMPDALILKILQHRLQLVTATPNKKNT</sequence>
<organism evidence="2 3">
    <name type="scientific">Taibaiella chishuiensis</name>
    <dbReference type="NCBI Taxonomy" id="1434707"/>
    <lineage>
        <taxon>Bacteria</taxon>
        <taxon>Pseudomonadati</taxon>
        <taxon>Bacteroidota</taxon>
        <taxon>Chitinophagia</taxon>
        <taxon>Chitinophagales</taxon>
        <taxon>Chitinophagaceae</taxon>
        <taxon>Taibaiella</taxon>
    </lineage>
</organism>
<dbReference type="EMBL" id="PYGD01000001">
    <property type="protein sequence ID" value="PSK95327.1"/>
    <property type="molecule type" value="Genomic_DNA"/>
</dbReference>
<feature type="domain" description="YdhG-like" evidence="1">
    <location>
        <begin position="21"/>
        <end position="112"/>
    </location>
</feature>
<keyword evidence="3" id="KW-1185">Reference proteome</keyword>
<dbReference type="SUPFAM" id="SSF159888">
    <property type="entry name" value="YdhG-like"/>
    <property type="match status" value="1"/>
</dbReference>
<dbReference type="InterPro" id="IPR014922">
    <property type="entry name" value="YdhG-like"/>
</dbReference>
<dbReference type="Pfam" id="PF08818">
    <property type="entry name" value="DUF1801"/>
    <property type="match status" value="1"/>
</dbReference>
<dbReference type="RefSeq" id="WP_106521988.1">
    <property type="nucleotide sequence ID" value="NZ_PYGD01000001.1"/>
</dbReference>
<evidence type="ECO:0000259" key="1">
    <source>
        <dbReference type="Pfam" id="PF08818"/>
    </source>
</evidence>
<dbReference type="OrthoDB" id="115213at2"/>
<accession>A0A2P8DDS9</accession>
<evidence type="ECO:0000313" key="2">
    <source>
        <dbReference type="EMBL" id="PSK95327.1"/>
    </source>
</evidence>
<dbReference type="Proteomes" id="UP000240572">
    <property type="component" value="Unassembled WGS sequence"/>
</dbReference>
<dbReference type="Gene3D" id="3.90.1150.200">
    <property type="match status" value="1"/>
</dbReference>
<reference evidence="2 3" key="1">
    <citation type="submission" date="2018-03" db="EMBL/GenBank/DDBJ databases">
        <title>Genomic Encyclopedia of Type Strains, Phase III (KMG-III): the genomes of soil and plant-associated and newly described type strains.</title>
        <authorList>
            <person name="Whitman W."/>
        </authorList>
    </citation>
    <scope>NUCLEOTIDE SEQUENCE [LARGE SCALE GENOMIC DNA]</scope>
    <source>
        <strain evidence="2 3">CGMCC 1.12700</strain>
    </source>
</reference>
<name>A0A2P8DDS9_9BACT</name>
<evidence type="ECO:0000313" key="3">
    <source>
        <dbReference type="Proteomes" id="UP000240572"/>
    </source>
</evidence>
<dbReference type="AlphaFoldDB" id="A0A2P8DDS9"/>